<gene>
    <name evidence="1" type="ORF">FJU31_11240</name>
</gene>
<reference evidence="1 2" key="1">
    <citation type="journal article" date="2020" name="Antonie Van Leeuwenhoek">
        <title>Stenotrophomonas cyclobalanopsidis sp. nov., isolated from the leaf spot disease of Cyclobalanopsis patelliformis.</title>
        <authorList>
            <person name="Bian D.R."/>
            <person name="Xue H."/>
            <person name="Piao C.G."/>
            <person name="Li Y."/>
        </authorList>
    </citation>
    <scope>NUCLEOTIDE SEQUENCE [LARGE SCALE GENOMIC DNA]</scope>
    <source>
        <strain evidence="1 2">TPQG1-4</strain>
    </source>
</reference>
<comment type="caution">
    <text evidence="1">The sequence shown here is derived from an EMBL/GenBank/DDBJ whole genome shotgun (WGS) entry which is preliminary data.</text>
</comment>
<evidence type="ECO:0000313" key="2">
    <source>
        <dbReference type="Proteomes" id="UP000326367"/>
    </source>
</evidence>
<proteinExistence type="predicted"/>
<dbReference type="EMBL" id="VYKI01000012">
    <property type="protein sequence ID" value="KAA8997911.1"/>
    <property type="molecule type" value="Genomic_DNA"/>
</dbReference>
<organism evidence="1 2">
    <name type="scientific">Stenotrophomonas cyclobalanopsidis</name>
    <dbReference type="NCBI Taxonomy" id="2771362"/>
    <lineage>
        <taxon>Bacteria</taxon>
        <taxon>Pseudomonadati</taxon>
        <taxon>Pseudomonadota</taxon>
        <taxon>Gammaproteobacteria</taxon>
        <taxon>Lysobacterales</taxon>
        <taxon>Lysobacteraceae</taxon>
        <taxon>Stenotrophomonas</taxon>
    </lineage>
</organism>
<dbReference type="Proteomes" id="UP000326367">
    <property type="component" value="Unassembled WGS sequence"/>
</dbReference>
<name>A0ABQ6T0F3_9GAMM</name>
<accession>A0ABQ6T0F3</accession>
<evidence type="ECO:0008006" key="3">
    <source>
        <dbReference type="Google" id="ProtNLM"/>
    </source>
</evidence>
<sequence length="91" mass="9829">MMALLRKISAAAAVDGFPWPEGYLLPGGHLGLTDADRTLVGLRVVQEIMLAAERTRQDGEADEYVGDRIMEGLMQACIALSAHAATKIRPH</sequence>
<keyword evidence="2" id="KW-1185">Reference proteome</keyword>
<protein>
    <recommendedName>
        <fullName evidence="3">DUF3077 domain-containing protein</fullName>
    </recommendedName>
</protein>
<evidence type="ECO:0000313" key="1">
    <source>
        <dbReference type="EMBL" id="KAA8997911.1"/>
    </source>
</evidence>